<feature type="non-terminal residue" evidence="9">
    <location>
        <position position="276"/>
    </location>
</feature>
<evidence type="ECO:0000256" key="3">
    <source>
        <dbReference type="ARBA" id="ARBA00022692"/>
    </source>
</evidence>
<gene>
    <name evidence="9" type="ORF">H312_01825</name>
</gene>
<keyword evidence="6" id="KW-1133">Transmembrane helix</keyword>
<dbReference type="Proteomes" id="UP000030655">
    <property type="component" value="Unassembled WGS sequence"/>
</dbReference>
<evidence type="ECO:0000259" key="8">
    <source>
        <dbReference type="PROSITE" id="PS50893"/>
    </source>
</evidence>
<feature type="domain" description="ABC transporter" evidence="8">
    <location>
        <begin position="5"/>
        <end position="238"/>
    </location>
</feature>
<evidence type="ECO:0000256" key="6">
    <source>
        <dbReference type="ARBA" id="ARBA00022989"/>
    </source>
</evidence>
<dbReference type="Pfam" id="PF00005">
    <property type="entry name" value="ABC_tran"/>
    <property type="match status" value="1"/>
</dbReference>
<organism evidence="9 10">
    <name type="scientific">Anncaliia algerae PRA339</name>
    <dbReference type="NCBI Taxonomy" id="1288291"/>
    <lineage>
        <taxon>Eukaryota</taxon>
        <taxon>Fungi</taxon>
        <taxon>Fungi incertae sedis</taxon>
        <taxon>Microsporidia</taxon>
        <taxon>Tubulinosematoidea</taxon>
        <taxon>Tubulinosematidae</taxon>
        <taxon>Anncaliia</taxon>
    </lineage>
</organism>
<dbReference type="InterPro" id="IPR017871">
    <property type="entry name" value="ABC_transporter-like_CS"/>
</dbReference>
<dbReference type="InterPro" id="IPR003439">
    <property type="entry name" value="ABC_transporter-like_ATP-bd"/>
</dbReference>
<dbReference type="VEuPathDB" id="MicrosporidiaDB:H312_01825"/>
<reference evidence="9 10" key="2">
    <citation type="submission" date="2014-03" db="EMBL/GenBank/DDBJ databases">
        <title>The Genome Sequence of Anncaliia algerae insect isolate PRA339.</title>
        <authorList>
            <consortium name="The Broad Institute Genome Sequencing Platform"/>
            <consortium name="The Broad Institute Genome Sequencing Center for Infectious Disease"/>
            <person name="Cuomo C."/>
            <person name="Becnel J."/>
            <person name="Sanscrainte N."/>
            <person name="Walker B."/>
            <person name="Young S.K."/>
            <person name="Zeng Q."/>
            <person name="Gargeya S."/>
            <person name="Fitzgerald M."/>
            <person name="Haas B."/>
            <person name="Abouelleil A."/>
            <person name="Alvarado L."/>
            <person name="Arachchi H.M."/>
            <person name="Berlin A.M."/>
            <person name="Chapman S.B."/>
            <person name="Dewar J."/>
            <person name="Goldberg J."/>
            <person name="Griggs A."/>
            <person name="Gujja S."/>
            <person name="Hansen M."/>
            <person name="Howarth C."/>
            <person name="Imamovic A."/>
            <person name="Larimer J."/>
            <person name="McCowan C."/>
            <person name="Murphy C."/>
            <person name="Neiman D."/>
            <person name="Pearson M."/>
            <person name="Priest M."/>
            <person name="Roberts A."/>
            <person name="Saif S."/>
            <person name="Shea T."/>
            <person name="Sisk P."/>
            <person name="Sykes S."/>
            <person name="Wortman J."/>
            <person name="Nusbaum C."/>
            <person name="Birren B."/>
        </authorList>
    </citation>
    <scope>NUCLEOTIDE SEQUENCE [LARGE SCALE GENOMIC DNA]</scope>
    <source>
        <strain evidence="9 10">PRA339</strain>
    </source>
</reference>
<dbReference type="InterPro" id="IPR027417">
    <property type="entry name" value="P-loop_NTPase"/>
</dbReference>
<keyword evidence="7" id="KW-0472">Membrane</keyword>
<evidence type="ECO:0000256" key="4">
    <source>
        <dbReference type="ARBA" id="ARBA00022741"/>
    </source>
</evidence>
<evidence type="ECO:0000313" key="10">
    <source>
        <dbReference type="Proteomes" id="UP000030655"/>
    </source>
</evidence>
<keyword evidence="4" id="KW-0547">Nucleotide-binding</keyword>
<dbReference type="PROSITE" id="PS00211">
    <property type="entry name" value="ABC_TRANSPORTER_1"/>
    <property type="match status" value="1"/>
</dbReference>
<keyword evidence="2" id="KW-0813">Transport</keyword>
<evidence type="ECO:0000256" key="2">
    <source>
        <dbReference type="ARBA" id="ARBA00022448"/>
    </source>
</evidence>
<dbReference type="Gene3D" id="3.40.50.300">
    <property type="entry name" value="P-loop containing nucleotide triphosphate hydrolases"/>
    <property type="match status" value="1"/>
</dbReference>
<dbReference type="PANTHER" id="PTHR48041:SF91">
    <property type="entry name" value="ABC TRANSPORTER G FAMILY MEMBER 28"/>
    <property type="match status" value="1"/>
</dbReference>
<dbReference type="InterPro" id="IPR050352">
    <property type="entry name" value="ABCG_transporters"/>
</dbReference>
<dbReference type="EMBL" id="KK365163">
    <property type="protein sequence ID" value="KCZ80767.1"/>
    <property type="molecule type" value="Genomic_DNA"/>
</dbReference>
<comment type="subcellular location">
    <subcellularLocation>
        <location evidence="1">Membrane</location>
        <topology evidence="1">Multi-pass membrane protein</topology>
    </subcellularLocation>
</comment>
<keyword evidence="5" id="KW-0067">ATP-binding</keyword>
<dbReference type="GO" id="GO:0016887">
    <property type="term" value="F:ATP hydrolysis activity"/>
    <property type="evidence" value="ECO:0007669"/>
    <property type="project" value="InterPro"/>
</dbReference>
<dbReference type="GO" id="GO:0016020">
    <property type="term" value="C:membrane"/>
    <property type="evidence" value="ECO:0007669"/>
    <property type="project" value="UniProtKB-SubCell"/>
</dbReference>
<protein>
    <recommendedName>
        <fullName evidence="8">ABC transporter domain-containing protein</fullName>
    </recommendedName>
</protein>
<sequence length="276" mass="31969">MKNLLQWKNICLEVPYRNSYKQILHNLSGEVSSGNMMALMGSSGSGKTSFLKILSGRIPKKYLTSGEIKFNKERRNLSFVNITSFLEQEHFYSEYYDVISYLKFTMGCFGNDDDLELDKLLIKLHLEKVRFTKLAKLSGGEKKRVIVANELLSKKSILFLDEPTTGLDSHLALELIIFLYEITKERNLIVILSIHQPSTTILRFFDIFTFIDNGKFIYHGKMKRCQEYFEEKGMITPSEITFPEFIFELTAERSSFEGINSMKLIYNKLVPKDAEK</sequence>
<evidence type="ECO:0000256" key="5">
    <source>
        <dbReference type="ARBA" id="ARBA00022840"/>
    </source>
</evidence>
<accession>A0A059F0X9</accession>
<dbReference type="GO" id="GO:0140359">
    <property type="term" value="F:ABC-type transporter activity"/>
    <property type="evidence" value="ECO:0007669"/>
    <property type="project" value="InterPro"/>
</dbReference>
<reference evidence="10" key="1">
    <citation type="submission" date="2013-02" db="EMBL/GenBank/DDBJ databases">
        <authorList>
            <consortium name="The Broad Institute Genome Sequencing Platform"/>
            <person name="Cuomo C."/>
            <person name="Becnel J."/>
            <person name="Sanscrainte N."/>
            <person name="Walker B."/>
            <person name="Young S.K."/>
            <person name="Zeng Q."/>
            <person name="Gargeya S."/>
            <person name="Fitzgerald M."/>
            <person name="Haas B."/>
            <person name="Abouelleil A."/>
            <person name="Alvarado L."/>
            <person name="Arachchi H.M."/>
            <person name="Berlin A.M."/>
            <person name="Chapman S.B."/>
            <person name="Dewar J."/>
            <person name="Goldberg J."/>
            <person name="Griggs A."/>
            <person name="Gujja S."/>
            <person name="Hansen M."/>
            <person name="Howarth C."/>
            <person name="Imamovic A."/>
            <person name="Larimer J."/>
            <person name="McCowan C."/>
            <person name="Murphy C."/>
            <person name="Neiman D."/>
            <person name="Pearson M."/>
            <person name="Priest M."/>
            <person name="Roberts A."/>
            <person name="Saif S."/>
            <person name="Shea T."/>
            <person name="Sisk P."/>
            <person name="Sykes S."/>
            <person name="Wortman J."/>
            <person name="Nusbaum C."/>
            <person name="Birren B."/>
        </authorList>
    </citation>
    <scope>NUCLEOTIDE SEQUENCE [LARGE SCALE GENOMIC DNA]</scope>
    <source>
        <strain evidence="10">PRA339</strain>
    </source>
</reference>
<dbReference type="HOGENOM" id="CLU_000604_1_10_1"/>
<dbReference type="PANTHER" id="PTHR48041">
    <property type="entry name" value="ABC TRANSPORTER G FAMILY MEMBER 28"/>
    <property type="match status" value="1"/>
</dbReference>
<keyword evidence="10" id="KW-1185">Reference proteome</keyword>
<proteinExistence type="predicted"/>
<dbReference type="SMART" id="SM00382">
    <property type="entry name" value="AAA"/>
    <property type="match status" value="1"/>
</dbReference>
<dbReference type="OrthoDB" id="2141921at2759"/>
<dbReference type="SUPFAM" id="SSF52540">
    <property type="entry name" value="P-loop containing nucleoside triphosphate hydrolases"/>
    <property type="match status" value="1"/>
</dbReference>
<name>A0A059F0X9_9MICR</name>
<keyword evidence="3" id="KW-0812">Transmembrane</keyword>
<dbReference type="AlphaFoldDB" id="A0A059F0X9"/>
<evidence type="ECO:0000313" key="9">
    <source>
        <dbReference type="EMBL" id="KCZ80767.1"/>
    </source>
</evidence>
<dbReference type="InterPro" id="IPR043926">
    <property type="entry name" value="ABCG_dom"/>
</dbReference>
<dbReference type="InterPro" id="IPR003593">
    <property type="entry name" value="AAA+_ATPase"/>
</dbReference>
<dbReference type="PROSITE" id="PS50893">
    <property type="entry name" value="ABC_TRANSPORTER_2"/>
    <property type="match status" value="1"/>
</dbReference>
<dbReference type="Pfam" id="PF19055">
    <property type="entry name" value="ABC2_membrane_7"/>
    <property type="match status" value="1"/>
</dbReference>
<evidence type="ECO:0000256" key="7">
    <source>
        <dbReference type="ARBA" id="ARBA00023136"/>
    </source>
</evidence>
<dbReference type="STRING" id="1288291.A0A059F0X9"/>
<dbReference type="GO" id="GO:0005524">
    <property type="term" value="F:ATP binding"/>
    <property type="evidence" value="ECO:0007669"/>
    <property type="project" value="UniProtKB-KW"/>
</dbReference>
<evidence type="ECO:0000256" key="1">
    <source>
        <dbReference type="ARBA" id="ARBA00004141"/>
    </source>
</evidence>